<dbReference type="AlphaFoldDB" id="A0AAW2H9W4"/>
<dbReference type="EMBL" id="JARGDH010000005">
    <property type="protein sequence ID" value="KAL0266532.1"/>
    <property type="molecule type" value="Genomic_DNA"/>
</dbReference>
<name>A0AAW2H9W4_9NEOP</name>
<organism evidence="1">
    <name type="scientific">Menopon gallinae</name>
    <name type="common">poultry shaft louse</name>
    <dbReference type="NCBI Taxonomy" id="328185"/>
    <lineage>
        <taxon>Eukaryota</taxon>
        <taxon>Metazoa</taxon>
        <taxon>Ecdysozoa</taxon>
        <taxon>Arthropoda</taxon>
        <taxon>Hexapoda</taxon>
        <taxon>Insecta</taxon>
        <taxon>Pterygota</taxon>
        <taxon>Neoptera</taxon>
        <taxon>Paraneoptera</taxon>
        <taxon>Psocodea</taxon>
        <taxon>Troctomorpha</taxon>
        <taxon>Phthiraptera</taxon>
        <taxon>Amblycera</taxon>
        <taxon>Menoponidae</taxon>
        <taxon>Menopon</taxon>
    </lineage>
</organism>
<reference evidence="1" key="1">
    <citation type="journal article" date="2024" name="Gigascience">
        <title>Chromosome-level genome of the poultry shaft louse Menopon gallinae provides insight into the host-switching and adaptive evolution of parasitic lice.</title>
        <authorList>
            <person name="Xu Y."/>
            <person name="Ma L."/>
            <person name="Liu S."/>
            <person name="Liang Y."/>
            <person name="Liu Q."/>
            <person name="He Z."/>
            <person name="Tian L."/>
            <person name="Duan Y."/>
            <person name="Cai W."/>
            <person name="Li H."/>
            <person name="Song F."/>
        </authorList>
    </citation>
    <scope>NUCLEOTIDE SEQUENCE</scope>
    <source>
        <strain evidence="1">Cailab_2023a</strain>
    </source>
</reference>
<accession>A0AAW2H9W4</accession>
<comment type="caution">
    <text evidence="1">The sequence shown here is derived from an EMBL/GenBank/DDBJ whole genome shotgun (WGS) entry which is preliminary data.</text>
</comment>
<sequence length="72" mass="8458">MCDFQRGSTGIERKKSLCLVGSAWNPRTHIHRRALVFEILSKFDDENSIKFYLFKMFRSNSQYKTSATGYPF</sequence>
<gene>
    <name evidence="1" type="ORF">PYX00_009042</name>
</gene>
<protein>
    <submittedName>
        <fullName evidence="1">Uncharacterized protein</fullName>
    </submittedName>
</protein>
<proteinExistence type="predicted"/>
<evidence type="ECO:0000313" key="1">
    <source>
        <dbReference type="EMBL" id="KAL0266532.1"/>
    </source>
</evidence>